<organism evidence="10 11">
    <name type="scientific">Halocynthiibacter styelae</name>
    <dbReference type="NCBI Taxonomy" id="2761955"/>
    <lineage>
        <taxon>Bacteria</taxon>
        <taxon>Pseudomonadati</taxon>
        <taxon>Pseudomonadota</taxon>
        <taxon>Alphaproteobacteria</taxon>
        <taxon>Rhodobacterales</taxon>
        <taxon>Paracoccaceae</taxon>
        <taxon>Halocynthiibacter</taxon>
    </lineage>
</organism>
<evidence type="ECO:0000256" key="4">
    <source>
        <dbReference type="ARBA" id="ARBA00013089"/>
    </source>
</evidence>
<dbReference type="RefSeq" id="WP_228848995.1">
    <property type="nucleotide sequence ID" value="NZ_JADCKQ010000008.1"/>
</dbReference>
<feature type="binding site" evidence="8">
    <location>
        <position position="138"/>
    </location>
    <ligand>
        <name>substrate</name>
    </ligand>
</feature>
<dbReference type="GO" id="GO:0030632">
    <property type="term" value="P:D-alanine biosynthetic process"/>
    <property type="evidence" value="ECO:0007669"/>
    <property type="project" value="TreeGrafter"/>
</dbReference>
<comment type="catalytic activity">
    <reaction evidence="1">
        <text>L-alanine = D-alanine</text>
        <dbReference type="Rhea" id="RHEA:20249"/>
        <dbReference type="ChEBI" id="CHEBI:57416"/>
        <dbReference type="ChEBI" id="CHEBI:57972"/>
        <dbReference type="EC" id="5.1.1.1"/>
    </reaction>
</comment>
<keyword evidence="6 10" id="KW-0413">Isomerase</keyword>
<accession>A0A8J7IJG7</accession>
<evidence type="ECO:0000313" key="10">
    <source>
        <dbReference type="EMBL" id="MBI1494213.1"/>
    </source>
</evidence>
<feature type="binding site" evidence="8">
    <location>
        <position position="312"/>
    </location>
    <ligand>
        <name>substrate</name>
    </ligand>
</feature>
<dbReference type="Pfam" id="PF00842">
    <property type="entry name" value="Ala_racemase_C"/>
    <property type="match status" value="1"/>
</dbReference>
<evidence type="ECO:0000256" key="1">
    <source>
        <dbReference type="ARBA" id="ARBA00000316"/>
    </source>
</evidence>
<evidence type="ECO:0000256" key="2">
    <source>
        <dbReference type="ARBA" id="ARBA00001933"/>
    </source>
</evidence>
<dbReference type="GO" id="GO:0005829">
    <property type="term" value="C:cytosol"/>
    <property type="evidence" value="ECO:0007669"/>
    <property type="project" value="TreeGrafter"/>
</dbReference>
<dbReference type="SUPFAM" id="SSF51419">
    <property type="entry name" value="PLP-binding barrel"/>
    <property type="match status" value="1"/>
</dbReference>
<dbReference type="InterPro" id="IPR000821">
    <property type="entry name" value="Ala_racemase"/>
</dbReference>
<evidence type="ECO:0000256" key="8">
    <source>
        <dbReference type="PIRSR" id="PIRSR600821-52"/>
    </source>
</evidence>
<evidence type="ECO:0000256" key="3">
    <source>
        <dbReference type="ARBA" id="ARBA00007880"/>
    </source>
</evidence>
<dbReference type="PRINTS" id="PR00992">
    <property type="entry name" value="ALARACEMASE"/>
</dbReference>
<dbReference type="Pfam" id="PF01168">
    <property type="entry name" value="Ala_racemase_N"/>
    <property type="match status" value="1"/>
</dbReference>
<dbReference type="Gene3D" id="2.40.37.10">
    <property type="entry name" value="Lyase, Ornithine Decarboxylase, Chain A, domain 1"/>
    <property type="match status" value="1"/>
</dbReference>
<dbReference type="NCBIfam" id="TIGR00492">
    <property type="entry name" value="alr"/>
    <property type="match status" value="1"/>
</dbReference>
<keyword evidence="11" id="KW-1185">Reference proteome</keyword>
<evidence type="ECO:0000259" key="9">
    <source>
        <dbReference type="SMART" id="SM01005"/>
    </source>
</evidence>
<protein>
    <recommendedName>
        <fullName evidence="4">alanine racemase</fullName>
        <ecNumber evidence="4">5.1.1.1</ecNumber>
    </recommendedName>
</protein>
<dbReference type="PANTHER" id="PTHR30511:SF0">
    <property type="entry name" value="ALANINE RACEMASE, CATABOLIC-RELATED"/>
    <property type="match status" value="1"/>
</dbReference>
<dbReference type="SUPFAM" id="SSF50621">
    <property type="entry name" value="Alanine racemase C-terminal domain-like"/>
    <property type="match status" value="1"/>
</dbReference>
<evidence type="ECO:0000313" key="11">
    <source>
        <dbReference type="Proteomes" id="UP000640583"/>
    </source>
</evidence>
<dbReference type="PROSITE" id="PS00395">
    <property type="entry name" value="ALANINE_RACEMASE"/>
    <property type="match status" value="1"/>
</dbReference>
<dbReference type="Proteomes" id="UP000640583">
    <property type="component" value="Unassembled WGS sequence"/>
</dbReference>
<comment type="cofactor">
    <cofactor evidence="2 7">
        <name>pyridoxal 5'-phosphate</name>
        <dbReference type="ChEBI" id="CHEBI:597326"/>
    </cofactor>
</comment>
<dbReference type="GO" id="GO:0030170">
    <property type="term" value="F:pyridoxal phosphate binding"/>
    <property type="evidence" value="ECO:0007669"/>
    <property type="project" value="TreeGrafter"/>
</dbReference>
<evidence type="ECO:0000256" key="7">
    <source>
        <dbReference type="PIRSR" id="PIRSR600821-50"/>
    </source>
</evidence>
<dbReference type="Gene3D" id="3.20.20.10">
    <property type="entry name" value="Alanine racemase"/>
    <property type="match status" value="1"/>
</dbReference>
<reference evidence="10" key="1">
    <citation type="submission" date="2020-10" db="EMBL/GenBank/DDBJ databases">
        <title>Paenihalocynthiibacter styelae gen. nov., sp. nov., isolated from stalked sea squirt Styela clava.</title>
        <authorList>
            <person name="Kim Y.-O."/>
            <person name="Yoon J.-H."/>
        </authorList>
    </citation>
    <scope>NUCLEOTIDE SEQUENCE</scope>
    <source>
        <strain evidence="10">MYP1-1</strain>
    </source>
</reference>
<feature type="domain" description="Alanine racemase C-terminal" evidence="9">
    <location>
        <begin position="243"/>
        <end position="371"/>
    </location>
</feature>
<gene>
    <name evidence="10" type="primary">alr</name>
    <name evidence="10" type="ORF">H1D41_11250</name>
</gene>
<sequence length="377" mass="40757">MTEPVKASWCEIYPDRIANNLKIGLDLIPPETGFCAVLKADAYGHGINAVVPVVMAAGVNHIGITSNAEARAVRDAGFAGNLLRLRSATPVEIRDALQDRVQEQVSSPEAAQIFAKLAQEGHPNPGLHLALNADGMSRDGLELSTAEGQQACLRILDLVGGHIAGICTHFPSNTPEDLRHSDQRFQADVSWVIEHSRLKRTDVLVHAGSSLTLGSRQPVTTDMYRCGALLYGIINRELGFRPTIELKAHITNVGSYPKGSTIGYDRAVTLDQPRRLANVSLGYANGFGRDSFGRGEILIRGQKVPILGKISMNTIIADVTGLTEVQSGDEAVVFGQQGQECIDIVRSEHQFRTIMADLFVDWGGRSPRVYLPGTASC</sequence>
<dbReference type="EMBL" id="JADCKQ010000008">
    <property type="protein sequence ID" value="MBI1494213.1"/>
    <property type="molecule type" value="Genomic_DNA"/>
</dbReference>
<comment type="caution">
    <text evidence="10">The sequence shown here is derived from an EMBL/GenBank/DDBJ whole genome shotgun (WGS) entry which is preliminary data.</text>
</comment>
<dbReference type="InterPro" id="IPR009006">
    <property type="entry name" value="Ala_racemase/Decarboxylase_C"/>
</dbReference>
<dbReference type="InterPro" id="IPR020622">
    <property type="entry name" value="Ala_racemase_pyridoxalP-BS"/>
</dbReference>
<evidence type="ECO:0000256" key="6">
    <source>
        <dbReference type="ARBA" id="ARBA00023235"/>
    </source>
</evidence>
<keyword evidence="5 7" id="KW-0663">Pyridoxal phosphate</keyword>
<proteinExistence type="inferred from homology"/>
<dbReference type="InterPro" id="IPR001608">
    <property type="entry name" value="Ala_racemase_N"/>
</dbReference>
<dbReference type="InterPro" id="IPR011079">
    <property type="entry name" value="Ala_racemase_C"/>
</dbReference>
<name>A0A8J7IJG7_9RHOB</name>
<dbReference type="SMART" id="SM01005">
    <property type="entry name" value="Ala_racemase_C"/>
    <property type="match status" value="1"/>
</dbReference>
<dbReference type="EC" id="5.1.1.1" evidence="4"/>
<feature type="modified residue" description="N6-(pyridoxal phosphate)lysine" evidence="7">
    <location>
        <position position="39"/>
    </location>
</feature>
<dbReference type="AlphaFoldDB" id="A0A8J7IJG7"/>
<dbReference type="GO" id="GO:0008784">
    <property type="term" value="F:alanine racemase activity"/>
    <property type="evidence" value="ECO:0007669"/>
    <property type="project" value="UniProtKB-EC"/>
</dbReference>
<dbReference type="InterPro" id="IPR029066">
    <property type="entry name" value="PLP-binding_barrel"/>
</dbReference>
<dbReference type="PANTHER" id="PTHR30511">
    <property type="entry name" value="ALANINE RACEMASE"/>
    <property type="match status" value="1"/>
</dbReference>
<evidence type="ECO:0000256" key="5">
    <source>
        <dbReference type="ARBA" id="ARBA00022898"/>
    </source>
</evidence>
<comment type="similarity">
    <text evidence="3">Belongs to the alanine racemase family.</text>
</comment>